<comment type="similarity">
    <text evidence="1">Belongs to the UPF0111 family.</text>
</comment>
<dbReference type="PANTHER" id="PTHR37298">
    <property type="entry name" value="UPF0111 PROTEIN YKAA"/>
    <property type="match status" value="1"/>
</dbReference>
<organism evidence="3 4">
    <name type="scientific">Candidatus Syntrophocurvum alkaliphilum</name>
    <dbReference type="NCBI Taxonomy" id="2293317"/>
    <lineage>
        <taxon>Bacteria</taxon>
        <taxon>Bacillati</taxon>
        <taxon>Bacillota</taxon>
        <taxon>Clostridia</taxon>
        <taxon>Eubacteriales</taxon>
        <taxon>Syntrophomonadaceae</taxon>
        <taxon>Candidatus Syntrophocurvum</taxon>
    </lineage>
</organism>
<dbReference type="Proteomes" id="UP000426444">
    <property type="component" value="Chromosome"/>
</dbReference>
<evidence type="ECO:0000313" key="4">
    <source>
        <dbReference type="Proteomes" id="UP000426444"/>
    </source>
</evidence>
<dbReference type="InterPro" id="IPR038078">
    <property type="entry name" value="PhoU-like_sf"/>
</dbReference>
<dbReference type="KEGG" id="salq:SYNTR_1461"/>
<dbReference type="OrthoDB" id="9797568at2"/>
<reference evidence="4" key="1">
    <citation type="journal article" date="2019" name="Microbiology">
        <title>Complete Genome Sequence of an Uncultured Bacterium of the Candidate Phylum Bipolaricaulota.</title>
        <authorList>
            <person name="Kadnikov V.V."/>
            <person name="Mardanov A.V."/>
            <person name="Beletsky A.V."/>
            <person name="Frank Y.A."/>
            <person name="Karnachuk O.V."/>
            <person name="Ravin N.V."/>
        </authorList>
    </citation>
    <scope>NUCLEOTIDE SEQUENCE [LARGE SCALE GENOMIC DNA]</scope>
</reference>
<accession>A0A6I6DKE3</accession>
<gene>
    <name evidence="3" type="ORF">SYNTR_1461</name>
</gene>
<dbReference type="AlphaFoldDB" id="A0A6I6DKE3"/>
<evidence type="ECO:0000313" key="3">
    <source>
        <dbReference type="EMBL" id="QGU00055.1"/>
    </source>
</evidence>
<dbReference type="InterPro" id="IPR018445">
    <property type="entry name" value="Put_Phosphate_transp_reg"/>
</dbReference>
<dbReference type="InterPro" id="IPR052912">
    <property type="entry name" value="UPF0111_domain"/>
</dbReference>
<dbReference type="Pfam" id="PF01865">
    <property type="entry name" value="PhoU_div"/>
    <property type="match status" value="1"/>
</dbReference>
<feature type="coiled-coil region" evidence="2">
    <location>
        <begin position="119"/>
        <end position="146"/>
    </location>
</feature>
<keyword evidence="2" id="KW-0175">Coiled coil</keyword>
<protein>
    <submittedName>
        <fullName evidence="3">Phosphate transport regulator</fullName>
    </submittedName>
</protein>
<proteinExistence type="inferred from homology"/>
<dbReference type="PANTHER" id="PTHR37298:SF1">
    <property type="entry name" value="UPF0111 PROTEIN YKAA"/>
    <property type="match status" value="1"/>
</dbReference>
<name>A0A6I6DKE3_9FIRM</name>
<dbReference type="Gene3D" id="1.20.58.220">
    <property type="entry name" value="Phosphate transport system protein phou homolog 2, domain 2"/>
    <property type="match status" value="1"/>
</dbReference>
<dbReference type="RefSeq" id="WP_156203883.1">
    <property type="nucleotide sequence ID" value="NZ_CP046457.1"/>
</dbReference>
<dbReference type="SUPFAM" id="SSF109755">
    <property type="entry name" value="PhoU-like"/>
    <property type="match status" value="1"/>
</dbReference>
<sequence length="210" mass="25083">MVFRLKPRDERFYEYFEEMADIICEASKILKTYFEEKHDPIKTLEKLLDLEHRGDQIFATTIKQINNTYMPPFDREDIINLTQELDNILDHIHGTMDKIVLYKAGHPREKHILKLVSVLEEATDEIREAMTHLRKLRSNHDQILEQCDKIRLFEQEGDYLYRTGIAILFDKTENVIDIIKWKEIYEHLETTFDYCENVSNVVKAITVKYV</sequence>
<evidence type="ECO:0000256" key="1">
    <source>
        <dbReference type="ARBA" id="ARBA00008591"/>
    </source>
</evidence>
<keyword evidence="4" id="KW-1185">Reference proteome</keyword>
<evidence type="ECO:0000256" key="2">
    <source>
        <dbReference type="SAM" id="Coils"/>
    </source>
</evidence>
<dbReference type="EMBL" id="CP046457">
    <property type="protein sequence ID" value="QGU00055.1"/>
    <property type="molecule type" value="Genomic_DNA"/>
</dbReference>